<accession>A0ABU3T4K4</accession>
<evidence type="ECO:0000313" key="1">
    <source>
        <dbReference type="EMBL" id="MDU0366302.1"/>
    </source>
</evidence>
<proteinExistence type="predicted"/>
<comment type="caution">
    <text evidence="1">The sequence shown here is derived from an EMBL/GenBank/DDBJ whole genome shotgun (WGS) entry which is preliminary data.</text>
</comment>
<dbReference type="EMBL" id="JAWDIS010000001">
    <property type="protein sequence ID" value="MDU0366302.1"/>
    <property type="molecule type" value="Genomic_DNA"/>
</dbReference>
<gene>
    <name evidence="1" type="ORF">RWH45_03680</name>
</gene>
<evidence type="ECO:0000313" key="2">
    <source>
        <dbReference type="Proteomes" id="UP001263371"/>
    </source>
</evidence>
<dbReference type="Proteomes" id="UP001263371">
    <property type="component" value="Unassembled WGS sequence"/>
</dbReference>
<keyword evidence="2" id="KW-1185">Reference proteome</keyword>
<dbReference type="RefSeq" id="WP_315993560.1">
    <property type="nucleotide sequence ID" value="NZ_JAWDIS010000001.1"/>
</dbReference>
<protein>
    <submittedName>
        <fullName evidence="1">Uncharacterized protein</fullName>
    </submittedName>
</protein>
<organism evidence="1 2">
    <name type="scientific">Microbacterium galbum</name>
    <dbReference type="NCBI Taxonomy" id="3075994"/>
    <lineage>
        <taxon>Bacteria</taxon>
        <taxon>Bacillati</taxon>
        <taxon>Actinomycetota</taxon>
        <taxon>Actinomycetes</taxon>
        <taxon>Micrococcales</taxon>
        <taxon>Microbacteriaceae</taxon>
        <taxon>Microbacterium</taxon>
    </lineage>
</organism>
<sequence>MIALAVVVIAAATWAITALATGIGLGRVIARADSERAKGSLSATPRLSETVPS</sequence>
<name>A0ABU3T4K4_9MICO</name>
<reference evidence="1 2" key="1">
    <citation type="submission" date="2023-09" db="EMBL/GenBank/DDBJ databases">
        <title>Microbacterium fusihabitans sp. nov., Microbacterium phycihabitans sp. nov., and Microbacterium cervinum sp. nov., isolated from dried seaweeds of beach.</title>
        <authorList>
            <person name="Lee S.D."/>
        </authorList>
    </citation>
    <scope>NUCLEOTIDE SEQUENCE [LARGE SCALE GENOMIC DNA]</scope>
    <source>
        <strain evidence="1 2">KSW4-17</strain>
    </source>
</reference>